<feature type="binding site" evidence="12">
    <location>
        <position position="378"/>
    </location>
    <ligand>
        <name>Zn(2+)</name>
        <dbReference type="ChEBI" id="CHEBI:29105"/>
        <label>1</label>
    </ligand>
</feature>
<feature type="compositionally biased region" description="Polar residues" evidence="16">
    <location>
        <begin position="253"/>
        <end position="271"/>
    </location>
</feature>
<dbReference type="InterPro" id="IPR019787">
    <property type="entry name" value="Znf_PHD-finger"/>
</dbReference>
<dbReference type="PROSITE" id="PS50016">
    <property type="entry name" value="ZF_PHD_2"/>
    <property type="match status" value="1"/>
</dbReference>
<feature type="binding site" evidence="12">
    <location>
        <position position="406"/>
    </location>
    <ligand>
        <name>Zn(2+)</name>
        <dbReference type="ChEBI" id="CHEBI:29105"/>
        <label>1</label>
    </ligand>
</feature>
<dbReference type="SMART" id="SM01408">
    <property type="entry name" value="ING"/>
    <property type="match status" value="1"/>
</dbReference>
<keyword evidence="9 14" id="KW-0539">Nucleus</keyword>
<dbReference type="CDD" id="cd15505">
    <property type="entry name" value="PHD_ING"/>
    <property type="match status" value="1"/>
</dbReference>
<dbReference type="GO" id="GO:0005634">
    <property type="term" value="C:nucleus"/>
    <property type="evidence" value="ECO:0007669"/>
    <property type="project" value="UniProtKB-SubCell"/>
</dbReference>
<evidence type="ECO:0000256" key="8">
    <source>
        <dbReference type="ARBA" id="ARBA00023204"/>
    </source>
</evidence>
<evidence type="ECO:0000256" key="14">
    <source>
        <dbReference type="RuleBase" id="RU361213"/>
    </source>
</evidence>
<dbReference type="SMART" id="SM00249">
    <property type="entry name" value="PHD"/>
    <property type="match status" value="1"/>
</dbReference>
<name>A0AAV9Q3W6_9PEZI</name>
<feature type="domain" description="PHD-type" evidence="17">
    <location>
        <begin position="375"/>
        <end position="427"/>
    </location>
</feature>
<comment type="function">
    <text evidence="11">Component of the NuA4 histone acetyltransferase complex which is involved in transcriptional activation of selected genes principally by acetylation of nucleosomal histone H4 and H2A. The NuA4 complex is also involved in DNA repair. Involved in cell cycle progression and meiosis.</text>
</comment>
<evidence type="ECO:0000256" key="1">
    <source>
        <dbReference type="ARBA" id="ARBA00004123"/>
    </source>
</evidence>
<dbReference type="InterPro" id="IPR001965">
    <property type="entry name" value="Znf_PHD"/>
</dbReference>
<evidence type="ECO:0000256" key="13">
    <source>
        <dbReference type="PROSITE-ProRule" id="PRU00146"/>
    </source>
</evidence>
<keyword evidence="7 14" id="KW-0156">Chromatin regulator</keyword>
<dbReference type="GO" id="GO:0006281">
    <property type="term" value="P:DNA repair"/>
    <property type="evidence" value="ECO:0007669"/>
    <property type="project" value="UniProtKB-KW"/>
</dbReference>
<evidence type="ECO:0000256" key="15">
    <source>
        <dbReference type="SAM" id="Coils"/>
    </source>
</evidence>
<comment type="domain">
    <text evidence="14">The PHD-type zinc finger mediates the binding to H3K4me3.</text>
</comment>
<feature type="binding site" evidence="12">
    <location>
        <position position="391"/>
    </location>
    <ligand>
        <name>Zn(2+)</name>
        <dbReference type="ChEBI" id="CHEBI:29105"/>
        <label>2</label>
    </ligand>
</feature>
<dbReference type="CDD" id="cd16858">
    <property type="entry name" value="ING_ING3_Yng2p"/>
    <property type="match status" value="1"/>
</dbReference>
<feature type="coiled-coil region" evidence="15">
    <location>
        <begin position="91"/>
        <end position="118"/>
    </location>
</feature>
<feature type="binding site" evidence="12">
    <location>
        <position position="397"/>
    </location>
    <ligand>
        <name>Zn(2+)</name>
        <dbReference type="ChEBI" id="CHEBI:29105"/>
        <label>2</label>
    </ligand>
</feature>
<keyword evidence="5 13" id="KW-0863">Zinc-finger</keyword>
<comment type="subcellular location">
    <subcellularLocation>
        <location evidence="1 14">Nucleus</location>
    </subcellularLocation>
</comment>
<evidence type="ECO:0000313" key="18">
    <source>
        <dbReference type="EMBL" id="KAK5534607.1"/>
    </source>
</evidence>
<keyword evidence="4" id="KW-0227">DNA damage</keyword>
<dbReference type="PANTHER" id="PTHR10333:SF100">
    <property type="entry name" value="CHROMATIN MODIFICATION-RELATED PROTEIN YNG2"/>
    <property type="match status" value="1"/>
</dbReference>
<feature type="compositionally biased region" description="Acidic residues" evidence="16">
    <location>
        <begin position="358"/>
        <end position="368"/>
    </location>
</feature>
<keyword evidence="19" id="KW-1185">Reference proteome</keyword>
<comment type="function">
    <text evidence="14">Component of an histone acetyltransferase complex.</text>
</comment>
<feature type="compositionally biased region" description="Basic residues" evidence="16">
    <location>
        <begin position="295"/>
        <end position="312"/>
    </location>
</feature>
<evidence type="ECO:0000313" key="19">
    <source>
        <dbReference type="Proteomes" id="UP001345827"/>
    </source>
</evidence>
<reference evidence="18 19" key="1">
    <citation type="submission" date="2023-06" db="EMBL/GenBank/DDBJ databases">
        <title>Black Yeasts Isolated from many extreme environments.</title>
        <authorList>
            <person name="Coleine C."/>
            <person name="Stajich J.E."/>
            <person name="Selbmann L."/>
        </authorList>
    </citation>
    <scope>NUCLEOTIDE SEQUENCE [LARGE SCALE GENOMIC DNA]</scope>
    <source>
        <strain evidence="18 19">CCFEE 5887</strain>
    </source>
</reference>
<keyword evidence="15" id="KW-0175">Coiled coil</keyword>
<evidence type="ECO:0000259" key="17">
    <source>
        <dbReference type="PROSITE" id="PS50016"/>
    </source>
</evidence>
<feature type="region of interest" description="Disordered" evidence="16">
    <location>
        <begin position="170"/>
        <end position="368"/>
    </location>
</feature>
<organism evidence="18 19">
    <name type="scientific">Vermiconidia calcicola</name>
    <dbReference type="NCBI Taxonomy" id="1690605"/>
    <lineage>
        <taxon>Eukaryota</taxon>
        <taxon>Fungi</taxon>
        <taxon>Dikarya</taxon>
        <taxon>Ascomycota</taxon>
        <taxon>Pezizomycotina</taxon>
        <taxon>Dothideomycetes</taxon>
        <taxon>Dothideomycetidae</taxon>
        <taxon>Mycosphaerellales</taxon>
        <taxon>Extremaceae</taxon>
        <taxon>Vermiconidia</taxon>
    </lineage>
</organism>
<dbReference type="InterPro" id="IPR028651">
    <property type="entry name" value="ING_fam"/>
</dbReference>
<feature type="binding site" evidence="12">
    <location>
        <position position="380"/>
    </location>
    <ligand>
        <name>Zn(2+)</name>
        <dbReference type="ChEBI" id="CHEBI:29105"/>
        <label>1</label>
    </ligand>
</feature>
<evidence type="ECO:0000256" key="10">
    <source>
        <dbReference type="ARBA" id="ARBA00023254"/>
    </source>
</evidence>
<evidence type="ECO:0000256" key="12">
    <source>
        <dbReference type="PIRSR" id="PIRSR628651-51"/>
    </source>
</evidence>
<protein>
    <recommendedName>
        <fullName evidence="14">Chromatin modification-related protein</fullName>
    </recommendedName>
</protein>
<feature type="compositionally biased region" description="Low complexity" evidence="16">
    <location>
        <begin position="170"/>
        <end position="186"/>
    </location>
</feature>
<feature type="compositionally biased region" description="Basic and acidic residues" evidence="16">
    <location>
        <begin position="208"/>
        <end position="220"/>
    </location>
</feature>
<evidence type="ECO:0000256" key="11">
    <source>
        <dbReference type="ARBA" id="ARBA00037044"/>
    </source>
</evidence>
<feature type="binding site" evidence="12">
    <location>
        <position position="424"/>
    </location>
    <ligand>
        <name>Zn(2+)</name>
        <dbReference type="ChEBI" id="CHEBI:29105"/>
        <label>2</label>
    </ligand>
</feature>
<gene>
    <name evidence="18" type="ORF">LTR25_006639</name>
</gene>
<dbReference type="GO" id="GO:0051321">
    <property type="term" value="P:meiotic cell cycle"/>
    <property type="evidence" value="ECO:0007669"/>
    <property type="project" value="UniProtKB-KW"/>
</dbReference>
<evidence type="ECO:0000256" key="5">
    <source>
        <dbReference type="ARBA" id="ARBA00022771"/>
    </source>
</evidence>
<evidence type="ECO:0000256" key="9">
    <source>
        <dbReference type="ARBA" id="ARBA00023242"/>
    </source>
</evidence>
<evidence type="ECO:0000256" key="16">
    <source>
        <dbReference type="SAM" id="MobiDB-lite"/>
    </source>
</evidence>
<dbReference type="PANTHER" id="PTHR10333">
    <property type="entry name" value="INHIBITOR OF GROWTH PROTEIN"/>
    <property type="match status" value="1"/>
</dbReference>
<accession>A0AAV9Q3W6</accession>
<dbReference type="InterPro" id="IPR024610">
    <property type="entry name" value="ING_N_histone-binding"/>
</dbReference>
<dbReference type="Gene3D" id="6.10.140.1740">
    <property type="match status" value="1"/>
</dbReference>
<dbReference type="GO" id="GO:0035267">
    <property type="term" value="C:NuA4 histone acetyltransferase complex"/>
    <property type="evidence" value="ECO:0007669"/>
    <property type="project" value="TreeGrafter"/>
</dbReference>
<dbReference type="GO" id="GO:0006325">
    <property type="term" value="P:chromatin organization"/>
    <property type="evidence" value="ECO:0007669"/>
    <property type="project" value="UniProtKB-KW"/>
</dbReference>
<dbReference type="Gene3D" id="3.30.40.10">
    <property type="entry name" value="Zinc/RING finger domain, C3HC4 (zinc finger)"/>
    <property type="match status" value="1"/>
</dbReference>
<comment type="caution">
    <text evidence="18">The sequence shown here is derived from an EMBL/GenBank/DDBJ whole genome shotgun (WGS) entry which is preliminary data.</text>
</comment>
<evidence type="ECO:0000256" key="3">
    <source>
        <dbReference type="ARBA" id="ARBA00022723"/>
    </source>
</evidence>
<keyword evidence="10" id="KW-0469">Meiosis</keyword>
<comment type="subunit">
    <text evidence="14">Component of an histone acetyltransferase complex. Interacts with H3K4me3 and to a lesser extent with H3K4me2.</text>
</comment>
<feature type="compositionally biased region" description="Polar residues" evidence="16">
    <location>
        <begin position="187"/>
        <end position="207"/>
    </location>
</feature>
<evidence type="ECO:0000256" key="2">
    <source>
        <dbReference type="ARBA" id="ARBA00010210"/>
    </source>
</evidence>
<proteinExistence type="inferred from homology"/>
<dbReference type="AlphaFoldDB" id="A0AAV9Q3W6"/>
<keyword evidence="8" id="KW-0234">DNA repair</keyword>
<evidence type="ECO:0000256" key="4">
    <source>
        <dbReference type="ARBA" id="ARBA00022763"/>
    </source>
</evidence>
<feature type="binding site" evidence="12">
    <location>
        <position position="403"/>
    </location>
    <ligand>
        <name>Zn(2+)</name>
        <dbReference type="ChEBI" id="CHEBI:29105"/>
        <label>1</label>
    </ligand>
</feature>
<sequence>MAGNEDCASVLEQFIHDAANLPAEINHMMEEIQAKDKELHKFISVINQKDINIQKHLKVNGVLAPHPKENEYAELAKKNYESSALLQDQKVHLAERAYNILERQLKRLDMKIKELQNDGQLVDGPPLPSVFNRKAEAQKSFIDLPTSLPLQNTSISALNSSAHRINAHVAATAQQAQPRQLPQLATSSVPTQRSSAPATPASTVQQQRQREREHSAGADIKRRKLAAGSNLPAQPSGLRQSSLGPGTPKALTPTATGTSRAGSLPRTTGLQQAAGPPRKSGLSKKVIPHQQVNKLKQKGTTKGRLSVGRKKGQSPSIRGGRGGTAASEEDSIVSSADASETDASTTRGRRGMQRQVQEEVELGEDEEMEDEEDEKRYCICNQRSYGEMVACENEKDCPYEWFHTGCLNMKKVPDDDEEWFCPTCREKPEIIEKVKKREQAKIARKLASKKEGARK</sequence>
<dbReference type="EMBL" id="JAXLQG010000011">
    <property type="protein sequence ID" value="KAK5534607.1"/>
    <property type="molecule type" value="Genomic_DNA"/>
</dbReference>
<comment type="similarity">
    <text evidence="2 14">Belongs to the ING family.</text>
</comment>
<keyword evidence="3 12" id="KW-0479">Metal-binding</keyword>
<feature type="binding site" evidence="12">
    <location>
        <position position="421"/>
    </location>
    <ligand>
        <name>Zn(2+)</name>
        <dbReference type="ChEBI" id="CHEBI:29105"/>
        <label>2</label>
    </ligand>
</feature>
<dbReference type="SUPFAM" id="SSF57903">
    <property type="entry name" value="FYVE/PHD zinc finger"/>
    <property type="match status" value="1"/>
</dbReference>
<dbReference type="GO" id="GO:0008270">
    <property type="term" value="F:zinc ion binding"/>
    <property type="evidence" value="ECO:0007669"/>
    <property type="project" value="UniProtKB-KW"/>
</dbReference>
<dbReference type="Pfam" id="PF12998">
    <property type="entry name" value="ING"/>
    <property type="match status" value="1"/>
</dbReference>
<dbReference type="GO" id="GO:0006355">
    <property type="term" value="P:regulation of DNA-templated transcription"/>
    <property type="evidence" value="ECO:0007669"/>
    <property type="project" value="TreeGrafter"/>
</dbReference>
<dbReference type="InterPro" id="IPR011011">
    <property type="entry name" value="Znf_FYVE_PHD"/>
</dbReference>
<feature type="compositionally biased region" description="Polar residues" evidence="16">
    <location>
        <begin position="231"/>
        <end position="244"/>
    </location>
</feature>
<keyword evidence="6 12" id="KW-0862">Zinc</keyword>
<feature type="compositionally biased region" description="Low complexity" evidence="16">
    <location>
        <begin position="334"/>
        <end position="346"/>
    </location>
</feature>
<dbReference type="Proteomes" id="UP001345827">
    <property type="component" value="Unassembled WGS sequence"/>
</dbReference>
<evidence type="ECO:0000256" key="7">
    <source>
        <dbReference type="ARBA" id="ARBA00022853"/>
    </source>
</evidence>
<dbReference type="InterPro" id="IPR013083">
    <property type="entry name" value="Znf_RING/FYVE/PHD"/>
</dbReference>
<evidence type="ECO:0000256" key="6">
    <source>
        <dbReference type="ARBA" id="ARBA00022833"/>
    </source>
</evidence>